<dbReference type="STRING" id="301302.ERS852420_01714"/>
<dbReference type="SUPFAM" id="SSF56281">
    <property type="entry name" value="Metallo-hydrolase/oxidoreductase"/>
    <property type="match status" value="1"/>
</dbReference>
<dbReference type="GO" id="GO:0009055">
    <property type="term" value="F:electron transfer activity"/>
    <property type="evidence" value="ECO:0007669"/>
    <property type="project" value="InterPro"/>
</dbReference>
<reference evidence="4" key="1">
    <citation type="submission" date="2015-05" db="EMBL/GenBank/DDBJ databases">
        <authorList>
            <consortium name="Pathogen Informatics"/>
        </authorList>
    </citation>
    <scope>NUCLEOTIDE SEQUENCE [LARGE SCALE GENOMIC DNA]</scope>
    <source>
        <strain evidence="4">M72</strain>
    </source>
</reference>
<sequence>MSVTISEAVKYIGVDDKTIDLFESQYVVPHGVSYNSYLILDEKVALMDTVDTRGVEQWEKNLLAALDGRKVDYLIVSHLEPDHAGSIGRLVELFPEVTLVGNAKTFHMLPQFFDELPVDENHKITVAEGESLSLGTHTLNFYMAPMVHWPEVMVTYESSEKILFSADGFGKFGALDYEDPEGWACEARRYYFNIVGKYGAPVQALLKKAAGLDIQTICPLHGPVLNENLGYYIGLYDTWSSYKPEDKGVLVAYASIHGNTAKAARKFAEMLRAKGVEKVSVMDLSRDDMAEVVEDAFRYDRMVLAAASYDGGVFPCMQDFLHHLQSKAFQNRTVGIIENGTWGPTAGRTMKGILETMKNITIVEPMVTIRSAMKESDLPAMEALADVIANA</sequence>
<evidence type="ECO:0000259" key="2">
    <source>
        <dbReference type="PROSITE" id="PS50902"/>
    </source>
</evidence>
<dbReference type="GO" id="GO:0046872">
    <property type="term" value="F:metal ion binding"/>
    <property type="evidence" value="ECO:0007669"/>
    <property type="project" value="InterPro"/>
</dbReference>
<evidence type="ECO:0000256" key="1">
    <source>
        <dbReference type="ARBA" id="ARBA00007121"/>
    </source>
</evidence>
<accession>A0A0M6WVQ9</accession>
<dbReference type="Gene3D" id="3.40.50.360">
    <property type="match status" value="1"/>
</dbReference>
<dbReference type="SMART" id="SM00849">
    <property type="entry name" value="Lactamase_B"/>
    <property type="match status" value="1"/>
</dbReference>
<dbReference type="PANTHER" id="PTHR43717">
    <property type="entry name" value="ANAEROBIC NITRIC OXIDE REDUCTASE FLAVORUBREDOXIN"/>
    <property type="match status" value="1"/>
</dbReference>
<gene>
    <name evidence="3" type="ORF">M72_10841</name>
</gene>
<name>A0A0M6WVQ9_9FIRM</name>
<keyword evidence="4" id="KW-1185">Reference proteome</keyword>
<dbReference type="GO" id="GO:0016651">
    <property type="term" value="F:oxidoreductase activity, acting on NAD(P)H"/>
    <property type="evidence" value="ECO:0007669"/>
    <property type="project" value="UniProtKB-ARBA"/>
</dbReference>
<dbReference type="InterPro" id="IPR016440">
    <property type="entry name" value="Rubredoxin-O_OxRdtase"/>
</dbReference>
<dbReference type="PROSITE" id="PS50902">
    <property type="entry name" value="FLAVODOXIN_LIKE"/>
    <property type="match status" value="1"/>
</dbReference>
<dbReference type="SUPFAM" id="SSF52218">
    <property type="entry name" value="Flavoproteins"/>
    <property type="match status" value="1"/>
</dbReference>
<dbReference type="CDD" id="cd07709">
    <property type="entry name" value="flavodiiron_proteins_MBL-fold"/>
    <property type="match status" value="1"/>
</dbReference>
<dbReference type="InterPro" id="IPR008254">
    <property type="entry name" value="Flavodoxin/NO_synth"/>
</dbReference>
<organism evidence="3 4">
    <name type="scientific">Roseburia faecis</name>
    <dbReference type="NCBI Taxonomy" id="301302"/>
    <lineage>
        <taxon>Bacteria</taxon>
        <taxon>Bacillati</taxon>
        <taxon>Bacillota</taxon>
        <taxon>Clostridia</taxon>
        <taxon>Lachnospirales</taxon>
        <taxon>Lachnospiraceae</taxon>
        <taxon>Roseburia</taxon>
    </lineage>
</organism>
<dbReference type="InterPro" id="IPR029039">
    <property type="entry name" value="Flavoprotein-like_sf"/>
</dbReference>
<dbReference type="Proteomes" id="UP000049979">
    <property type="component" value="Unassembled WGS sequence"/>
</dbReference>
<comment type="similarity">
    <text evidence="1">In the N-terminal section; belongs to the zinc metallo-hydrolase group 3 family.</text>
</comment>
<dbReference type="GO" id="GO:0010181">
    <property type="term" value="F:FMN binding"/>
    <property type="evidence" value="ECO:0007669"/>
    <property type="project" value="InterPro"/>
</dbReference>
<dbReference type="Gene3D" id="3.60.15.10">
    <property type="entry name" value="Ribonuclease Z/Hydroxyacylglutathione hydrolase-like"/>
    <property type="match status" value="1"/>
</dbReference>
<dbReference type="PANTHER" id="PTHR43717:SF1">
    <property type="entry name" value="ANAEROBIC NITRIC OXIDE REDUCTASE FLAVORUBREDOXIN"/>
    <property type="match status" value="1"/>
</dbReference>
<dbReference type="InterPro" id="IPR036866">
    <property type="entry name" value="RibonucZ/Hydroxyglut_hydro"/>
</dbReference>
<evidence type="ECO:0000313" key="3">
    <source>
        <dbReference type="EMBL" id="CRL40883.1"/>
    </source>
</evidence>
<dbReference type="PIRSF" id="PIRSF005243">
    <property type="entry name" value="ROO"/>
    <property type="match status" value="1"/>
</dbReference>
<dbReference type="RefSeq" id="WP_055068343.1">
    <property type="nucleotide sequence ID" value="NZ_CP173697.1"/>
</dbReference>
<dbReference type="InterPro" id="IPR045761">
    <property type="entry name" value="ODP_dom"/>
</dbReference>
<dbReference type="EMBL" id="CVRR01000037">
    <property type="protein sequence ID" value="CRL40883.1"/>
    <property type="molecule type" value="Genomic_DNA"/>
</dbReference>
<feature type="domain" description="Flavodoxin-like" evidence="2">
    <location>
        <begin position="249"/>
        <end position="389"/>
    </location>
</feature>
<dbReference type="Pfam" id="PF19583">
    <property type="entry name" value="ODP"/>
    <property type="match status" value="1"/>
</dbReference>
<protein>
    <submittedName>
        <fullName evidence="3">Flavodoxin/nitric oxide synthase</fullName>
    </submittedName>
</protein>
<evidence type="ECO:0000313" key="4">
    <source>
        <dbReference type="Proteomes" id="UP000049979"/>
    </source>
</evidence>
<dbReference type="OrthoDB" id="9807946at2"/>
<dbReference type="InterPro" id="IPR001279">
    <property type="entry name" value="Metallo-B-lactamas"/>
</dbReference>
<dbReference type="AlphaFoldDB" id="A0A0M6WVQ9"/>
<proteinExistence type="inferred from homology"/>